<organism evidence="1 2">
    <name type="scientific">Setaria viridis</name>
    <name type="common">Green bristlegrass</name>
    <name type="synonym">Setaria italica subsp. viridis</name>
    <dbReference type="NCBI Taxonomy" id="4556"/>
    <lineage>
        <taxon>Eukaryota</taxon>
        <taxon>Viridiplantae</taxon>
        <taxon>Streptophyta</taxon>
        <taxon>Embryophyta</taxon>
        <taxon>Tracheophyta</taxon>
        <taxon>Spermatophyta</taxon>
        <taxon>Magnoliopsida</taxon>
        <taxon>Liliopsida</taxon>
        <taxon>Poales</taxon>
        <taxon>Poaceae</taxon>
        <taxon>PACMAD clade</taxon>
        <taxon>Panicoideae</taxon>
        <taxon>Panicodae</taxon>
        <taxon>Paniceae</taxon>
        <taxon>Cenchrinae</taxon>
        <taxon>Setaria</taxon>
    </lineage>
</organism>
<reference evidence="1" key="1">
    <citation type="submission" date="2019-03" db="EMBL/GenBank/DDBJ databases">
        <title>WGS assembly of Setaria viridis.</title>
        <authorList>
            <person name="Huang P."/>
            <person name="Jenkins J."/>
            <person name="Grimwood J."/>
            <person name="Barry K."/>
            <person name="Healey A."/>
            <person name="Mamidi S."/>
            <person name="Sreedasyam A."/>
            <person name="Shu S."/>
            <person name="Feldman M."/>
            <person name="Wu J."/>
            <person name="Yu Y."/>
            <person name="Chen C."/>
            <person name="Johnson J."/>
            <person name="Rokhsar D."/>
            <person name="Baxter I."/>
            <person name="Schmutz J."/>
            <person name="Brutnell T."/>
            <person name="Kellogg E."/>
        </authorList>
    </citation>
    <scope>NUCLEOTIDE SEQUENCE [LARGE SCALE GENOMIC DNA]</scope>
</reference>
<keyword evidence="2" id="KW-1185">Reference proteome</keyword>
<sequence>MAVVGFGQDDSGGKDLLDSIAHSIFEQDYSEKEWLQLKVAGKLAANPNTFTDDHIFVACPSAREVWNCAGLEIQPGEHKRPWIFGKELNLPSQVHVHVMTVLLWHIWKARNGLIFDKQASSAQDIIRRCITDMDAWSCRYKELRTHLRCWRDYLSSRL</sequence>
<dbReference type="AlphaFoldDB" id="A0A4U6WDD5"/>
<name>A0A4U6WDD5_SETVI</name>
<dbReference type="Proteomes" id="UP000298652">
    <property type="component" value="Chromosome 1"/>
</dbReference>
<dbReference type="EMBL" id="CM016552">
    <property type="protein sequence ID" value="TKW40711.1"/>
    <property type="molecule type" value="Genomic_DNA"/>
</dbReference>
<gene>
    <name evidence="1" type="ORF">SEVIR_1G263600v2</name>
</gene>
<protein>
    <submittedName>
        <fullName evidence="1">Uncharacterized protein</fullName>
    </submittedName>
</protein>
<accession>A0A4U6WDD5</accession>
<evidence type="ECO:0000313" key="2">
    <source>
        <dbReference type="Proteomes" id="UP000298652"/>
    </source>
</evidence>
<dbReference type="Gramene" id="TKW40711">
    <property type="protein sequence ID" value="TKW40711"/>
    <property type="gene ID" value="SEVIR_1G263600v2"/>
</dbReference>
<dbReference type="OMA" id="THEDTAH"/>
<proteinExistence type="predicted"/>
<evidence type="ECO:0000313" key="1">
    <source>
        <dbReference type="EMBL" id="TKW40711.1"/>
    </source>
</evidence>